<keyword evidence="1" id="KW-1185">Reference proteome</keyword>
<evidence type="ECO:0000313" key="1">
    <source>
        <dbReference type="Proteomes" id="UP000887572"/>
    </source>
</evidence>
<protein>
    <submittedName>
        <fullName evidence="2">Uncharacterized protein</fullName>
    </submittedName>
</protein>
<proteinExistence type="predicted"/>
<dbReference type="Proteomes" id="UP000887572">
    <property type="component" value="Unplaced"/>
</dbReference>
<accession>A0A914HLC3</accession>
<dbReference type="AlphaFoldDB" id="A0A914HLC3"/>
<name>A0A914HLC3_GLORO</name>
<sequence length="275" mass="32036">MRARSARQSHLCELNLVTTYKNDPSGGNVNRRQFAKLARNWAGATTTRLCNISPTQPKGNISPTKPKSNTSPTQHFAYLHFAYTANRQHFAYRAPLLFLRNWAFTVLTFVEVLKNLAVAKKLGEIELPKDDAKKYEIWLNCCNWPFILVKEELCKDYAIENDVKKYFGENLVNFEEVLNTDFSPHNVKLSRKLNKFSKMEIGYANLNITKIVEWNLLEYDLNKIGNNDQKWDEIDQLRGECQKAYSNYYYSEKNANEKSKFEELMKNLIKVLRGI</sequence>
<dbReference type="WBParaSite" id="Gr19_v10_g1844.t1">
    <property type="protein sequence ID" value="Gr19_v10_g1844.t1"/>
    <property type="gene ID" value="Gr19_v10_g1844"/>
</dbReference>
<evidence type="ECO:0000313" key="2">
    <source>
        <dbReference type="WBParaSite" id="Gr19_v10_g1844.t1"/>
    </source>
</evidence>
<reference evidence="2" key="1">
    <citation type="submission" date="2022-11" db="UniProtKB">
        <authorList>
            <consortium name="WormBaseParasite"/>
        </authorList>
    </citation>
    <scope>IDENTIFICATION</scope>
</reference>
<organism evidence="1 2">
    <name type="scientific">Globodera rostochiensis</name>
    <name type="common">Golden nematode worm</name>
    <name type="synonym">Heterodera rostochiensis</name>
    <dbReference type="NCBI Taxonomy" id="31243"/>
    <lineage>
        <taxon>Eukaryota</taxon>
        <taxon>Metazoa</taxon>
        <taxon>Ecdysozoa</taxon>
        <taxon>Nematoda</taxon>
        <taxon>Chromadorea</taxon>
        <taxon>Rhabditida</taxon>
        <taxon>Tylenchina</taxon>
        <taxon>Tylenchomorpha</taxon>
        <taxon>Tylenchoidea</taxon>
        <taxon>Heteroderidae</taxon>
        <taxon>Heteroderinae</taxon>
        <taxon>Globodera</taxon>
    </lineage>
</organism>